<dbReference type="EMBL" id="CP038636">
    <property type="protein sequence ID" value="QBY55182.1"/>
    <property type="molecule type" value="Genomic_DNA"/>
</dbReference>
<evidence type="ECO:0000256" key="5">
    <source>
        <dbReference type="ARBA" id="ARBA00023136"/>
    </source>
</evidence>
<keyword evidence="4 6" id="KW-1133">Transmembrane helix</keyword>
<dbReference type="AlphaFoldDB" id="A0A4V1BZF9"/>
<comment type="subcellular location">
    <subcellularLocation>
        <location evidence="1">Cell membrane</location>
        <topology evidence="1">Multi-pass membrane protein</topology>
    </subcellularLocation>
</comment>
<sequence>MNRPQWQRSGAEPDYRFTLANERTFLAWVRTALAVLAGGIVLDQFSAHMEPKPVLGVVAIALSLLAAGMGGFAYFRWQGNEIAMRHRSPLPSSVGIPLLSVAISCVAILLTVGLLAKLQ</sequence>
<dbReference type="InterPro" id="IPR003807">
    <property type="entry name" value="DUF202"/>
</dbReference>
<dbReference type="InterPro" id="IPR052053">
    <property type="entry name" value="IM_YidH-like"/>
</dbReference>
<evidence type="ECO:0000259" key="7">
    <source>
        <dbReference type="Pfam" id="PF02656"/>
    </source>
</evidence>
<feature type="transmembrane region" description="Helical" evidence="6">
    <location>
        <begin position="54"/>
        <end position="75"/>
    </location>
</feature>
<organism evidence="8 9">
    <name type="scientific">Cupriavidus oxalaticus</name>
    <dbReference type="NCBI Taxonomy" id="96344"/>
    <lineage>
        <taxon>Bacteria</taxon>
        <taxon>Pseudomonadati</taxon>
        <taxon>Pseudomonadota</taxon>
        <taxon>Betaproteobacteria</taxon>
        <taxon>Burkholderiales</taxon>
        <taxon>Burkholderiaceae</taxon>
        <taxon>Cupriavidus</taxon>
    </lineage>
</organism>
<reference evidence="8 9" key="1">
    <citation type="submission" date="2019-03" db="EMBL/GenBank/DDBJ databases">
        <title>Efficiently degradation of phenoxyalkanoic acid herbicides by Cupriavidus oxalaticus strain X32.</title>
        <authorList>
            <person name="Sheng X."/>
        </authorList>
    </citation>
    <scope>NUCLEOTIDE SEQUENCE [LARGE SCALE GENOMIC DNA]</scope>
    <source>
        <strain evidence="8 9">X32</strain>
        <plasmid evidence="8 9">unnamed1</plasmid>
    </source>
</reference>
<dbReference type="PANTHER" id="PTHR34187">
    <property type="entry name" value="FGR18P"/>
    <property type="match status" value="1"/>
</dbReference>
<evidence type="ECO:0000256" key="4">
    <source>
        <dbReference type="ARBA" id="ARBA00022989"/>
    </source>
</evidence>
<accession>A0A4V1BZF9</accession>
<dbReference type="Proteomes" id="UP000295294">
    <property type="component" value="Plasmid unnamed1"/>
</dbReference>
<dbReference type="KEGG" id="cox:E0W60_29085"/>
<evidence type="ECO:0000313" key="9">
    <source>
        <dbReference type="Proteomes" id="UP000295294"/>
    </source>
</evidence>
<feature type="transmembrane region" description="Helical" evidence="6">
    <location>
        <begin position="25"/>
        <end position="42"/>
    </location>
</feature>
<keyword evidence="5 6" id="KW-0472">Membrane</keyword>
<geneLocation type="plasmid" evidence="8">
    <name>unnamed1</name>
</geneLocation>
<evidence type="ECO:0000256" key="6">
    <source>
        <dbReference type="SAM" id="Phobius"/>
    </source>
</evidence>
<proteinExistence type="predicted"/>
<protein>
    <submittedName>
        <fullName evidence="8">DUF202 domain-containing protein</fullName>
    </submittedName>
</protein>
<keyword evidence="2" id="KW-1003">Cell membrane</keyword>
<keyword evidence="3 6" id="KW-0812">Transmembrane</keyword>
<dbReference type="GO" id="GO:0005886">
    <property type="term" value="C:plasma membrane"/>
    <property type="evidence" value="ECO:0007669"/>
    <property type="project" value="UniProtKB-SubCell"/>
</dbReference>
<feature type="transmembrane region" description="Helical" evidence="6">
    <location>
        <begin position="95"/>
        <end position="116"/>
    </location>
</feature>
<dbReference type="PANTHER" id="PTHR34187:SF2">
    <property type="entry name" value="DUF202 DOMAIN-CONTAINING PROTEIN"/>
    <property type="match status" value="1"/>
</dbReference>
<keyword evidence="8" id="KW-0614">Plasmid</keyword>
<dbReference type="OrthoDB" id="582337at2"/>
<evidence type="ECO:0000256" key="1">
    <source>
        <dbReference type="ARBA" id="ARBA00004651"/>
    </source>
</evidence>
<name>A0A4V1BZF9_9BURK</name>
<evidence type="ECO:0000256" key="2">
    <source>
        <dbReference type="ARBA" id="ARBA00022475"/>
    </source>
</evidence>
<gene>
    <name evidence="8" type="ORF">E0W60_29085</name>
</gene>
<dbReference type="Pfam" id="PF02656">
    <property type="entry name" value="DUF202"/>
    <property type="match status" value="1"/>
</dbReference>
<evidence type="ECO:0000313" key="8">
    <source>
        <dbReference type="EMBL" id="QBY55182.1"/>
    </source>
</evidence>
<dbReference type="RefSeq" id="WP_135706471.1">
    <property type="nucleotide sequence ID" value="NZ_CP038636.1"/>
</dbReference>
<feature type="domain" description="DUF202" evidence="7">
    <location>
        <begin position="16"/>
        <end position="78"/>
    </location>
</feature>
<evidence type="ECO:0000256" key="3">
    <source>
        <dbReference type="ARBA" id="ARBA00022692"/>
    </source>
</evidence>